<evidence type="ECO:0000313" key="10">
    <source>
        <dbReference type="Proteomes" id="UP000323439"/>
    </source>
</evidence>
<dbReference type="EMBL" id="FMXB01000011">
    <property type="protein sequence ID" value="SDA58933.1"/>
    <property type="molecule type" value="Genomic_DNA"/>
</dbReference>
<reference evidence="9 10" key="1">
    <citation type="submission" date="2016-10" db="EMBL/GenBank/DDBJ databases">
        <authorList>
            <person name="Varghese N."/>
            <person name="Submissions S."/>
        </authorList>
    </citation>
    <scope>NUCLEOTIDE SEQUENCE [LARGE SCALE GENOMIC DNA]</scope>
    <source>
        <strain evidence="9 10">DSM 16643</strain>
    </source>
</reference>
<keyword evidence="10" id="KW-1185">Reference proteome</keyword>
<dbReference type="AlphaFoldDB" id="A0A1G5WLE6"/>
<evidence type="ECO:0000256" key="1">
    <source>
        <dbReference type="ARBA" id="ARBA00001784"/>
    </source>
</evidence>
<dbReference type="GO" id="GO:0045151">
    <property type="term" value="P:acetoin biosynthetic process"/>
    <property type="evidence" value="ECO:0007669"/>
    <property type="project" value="UniProtKB-KW"/>
</dbReference>
<dbReference type="PIRSF" id="PIRSF001332">
    <property type="entry name" value="Acetolac_decarb"/>
    <property type="match status" value="1"/>
</dbReference>
<keyword evidence="6" id="KW-0210">Decarboxylase</keyword>
<evidence type="ECO:0000256" key="4">
    <source>
        <dbReference type="ARBA" id="ARBA00013204"/>
    </source>
</evidence>
<dbReference type="Gene3D" id="3.30.1330.80">
    <property type="entry name" value="Hypothetical protein, similar to alpha- acetolactate decarboxylase, domain 2"/>
    <property type="match status" value="2"/>
</dbReference>
<dbReference type="CDD" id="cd17299">
    <property type="entry name" value="acetolactate_decarboxylase"/>
    <property type="match status" value="1"/>
</dbReference>
<dbReference type="GO" id="GO:0047605">
    <property type="term" value="F:acetolactate decarboxylase activity"/>
    <property type="evidence" value="ECO:0007669"/>
    <property type="project" value="UniProtKB-EC"/>
</dbReference>
<dbReference type="NCBIfam" id="TIGR01252">
    <property type="entry name" value="acetolac_decarb"/>
    <property type="match status" value="1"/>
</dbReference>
<evidence type="ECO:0000313" key="9">
    <source>
        <dbReference type="EMBL" id="SDA58933.1"/>
    </source>
</evidence>
<dbReference type="PANTHER" id="PTHR35524">
    <property type="entry name" value="ALPHA-ACETOLACTATE DECARBOXYLASE"/>
    <property type="match status" value="1"/>
</dbReference>
<dbReference type="EC" id="4.1.1.5" evidence="4"/>
<evidence type="ECO:0000256" key="2">
    <source>
        <dbReference type="ARBA" id="ARBA00005170"/>
    </source>
</evidence>
<dbReference type="OrthoDB" id="81038at2157"/>
<accession>A0A1G5WLE6</accession>
<proteinExistence type="inferred from homology"/>
<evidence type="ECO:0000256" key="3">
    <source>
        <dbReference type="ARBA" id="ARBA00007106"/>
    </source>
</evidence>
<gene>
    <name evidence="9" type="ORF">SAMN02910315_01483</name>
</gene>
<dbReference type="RefSeq" id="WP_149732021.1">
    <property type="nucleotide sequence ID" value="NZ_FMXB01000011.1"/>
</dbReference>
<sequence>MTNRKIILISILLASLLAISAVSAGNVFIKNDDSMHQVSTMQTFMKGAYEGVVSVGEMKYNGDVGLGTFEGVNGEMIILDGVIYQAKADGSVKVAPNNETIPFATITYFDKDAELGGISANSTDDLTSKLNGEIEKLGKNNMYVVKIKCYADNITVRSVEKQNQPYKEFSEVAKTSQKVFNYTNQSGTIVAVYFPEHMKDINMAGWHFHFLNDAKDKGGHILGLNITNGTAEIDEIHEFNMVLPTTDKFSDLNFTEDMTSKIKGAEK</sequence>
<evidence type="ECO:0000256" key="6">
    <source>
        <dbReference type="ARBA" id="ARBA00022793"/>
    </source>
</evidence>
<evidence type="ECO:0000256" key="5">
    <source>
        <dbReference type="ARBA" id="ARBA00020164"/>
    </source>
</evidence>
<organism evidence="9 10">
    <name type="scientific">Methanobrevibacter millerae</name>
    <dbReference type="NCBI Taxonomy" id="230361"/>
    <lineage>
        <taxon>Archaea</taxon>
        <taxon>Methanobacteriati</taxon>
        <taxon>Methanobacteriota</taxon>
        <taxon>Methanomada group</taxon>
        <taxon>Methanobacteria</taxon>
        <taxon>Methanobacteriales</taxon>
        <taxon>Methanobacteriaceae</taxon>
        <taxon>Methanobrevibacter</taxon>
    </lineage>
</organism>
<evidence type="ECO:0000256" key="8">
    <source>
        <dbReference type="ARBA" id="ARBA00023239"/>
    </source>
</evidence>
<dbReference type="Proteomes" id="UP000323439">
    <property type="component" value="Unassembled WGS sequence"/>
</dbReference>
<keyword evidence="8" id="KW-0456">Lyase</keyword>
<name>A0A1G5WLE6_9EURY</name>
<dbReference type="Pfam" id="PF03306">
    <property type="entry name" value="AAL_decarboxy"/>
    <property type="match status" value="1"/>
</dbReference>
<dbReference type="PANTHER" id="PTHR35524:SF1">
    <property type="entry name" value="ALPHA-ACETOLACTATE DECARBOXYLASE"/>
    <property type="match status" value="1"/>
</dbReference>
<comment type="similarity">
    <text evidence="3">Belongs to the alpha-acetolactate decarboxylase family.</text>
</comment>
<dbReference type="InterPro" id="IPR005128">
    <property type="entry name" value="Acetolactate_a_deCO2ase"/>
</dbReference>
<comment type="pathway">
    <text evidence="2">Polyol metabolism; (R,R)-butane-2,3-diol biosynthesis; (R,R)-butane-2,3-diol from pyruvate: step 2/3.</text>
</comment>
<dbReference type="UniPathway" id="UPA00626">
    <property type="reaction ID" value="UER00678"/>
</dbReference>
<protein>
    <recommendedName>
        <fullName evidence="5">Alpha-acetolactate decarboxylase</fullName>
        <ecNumber evidence="4">4.1.1.5</ecNumber>
    </recommendedName>
</protein>
<dbReference type="SUPFAM" id="SSF117856">
    <property type="entry name" value="AF0104/ALDC/Ptd012-like"/>
    <property type="match status" value="1"/>
</dbReference>
<comment type="catalytic activity">
    <reaction evidence="1">
        <text>(2S)-2-acetolactate + H(+) = (R)-acetoin + CO2</text>
        <dbReference type="Rhea" id="RHEA:21580"/>
        <dbReference type="ChEBI" id="CHEBI:15378"/>
        <dbReference type="ChEBI" id="CHEBI:15686"/>
        <dbReference type="ChEBI" id="CHEBI:16526"/>
        <dbReference type="ChEBI" id="CHEBI:58476"/>
        <dbReference type="EC" id="4.1.1.5"/>
    </reaction>
</comment>
<keyword evidence="7" id="KW-0005">Acetoin biosynthesis</keyword>
<evidence type="ECO:0000256" key="7">
    <source>
        <dbReference type="ARBA" id="ARBA00023061"/>
    </source>
</evidence>